<reference evidence="1 2" key="1">
    <citation type="submission" date="2016-12" db="EMBL/GenBank/DDBJ databases">
        <title>The genomes of Aspergillus section Nigri reveals drivers in fungal speciation.</title>
        <authorList>
            <consortium name="DOE Joint Genome Institute"/>
            <person name="Vesth T.C."/>
            <person name="Nybo J."/>
            <person name="Theobald S."/>
            <person name="Brandl J."/>
            <person name="Frisvad J.C."/>
            <person name="Nielsen K.F."/>
            <person name="Lyhne E.K."/>
            <person name="Kogle M.E."/>
            <person name="Kuo A."/>
            <person name="Riley R."/>
            <person name="Clum A."/>
            <person name="Nolan M."/>
            <person name="Lipzen A."/>
            <person name="Salamov A."/>
            <person name="Henrissat B."/>
            <person name="Wiebenga A."/>
            <person name="De Vries R.P."/>
            <person name="Grigoriev I.V."/>
            <person name="Mortensen U.H."/>
            <person name="Andersen M.R."/>
            <person name="Baker S.E."/>
        </authorList>
    </citation>
    <scope>NUCLEOTIDE SEQUENCE [LARGE SCALE GENOMIC DNA]</scope>
    <source>
        <strain evidence="1 2">IBT 23096</strain>
    </source>
</reference>
<dbReference type="VEuPathDB" id="FungiDB:P170DRAFT_425213"/>
<keyword evidence="2" id="KW-1185">Reference proteome</keyword>
<proteinExistence type="predicted"/>
<gene>
    <name evidence="1" type="ORF">P170DRAFT_425213</name>
</gene>
<sequence length="385" mass="43597">MINSPSIISSESTSLPSASIRTFNFRPSTISAEIPLIEEGPAVLEYIGFDAPTSNEIYQRYAARPWPDDCPDSLLDYAYGQVNQLNSTRYATLPIEEAMRRVGINAQFEPPLPIQTLPTFSTLKISFFGRRDPLKRHAHQTAHREKKRVSLEGVFNPQTVATVTAAINMTTKDFNLPAAHVAMCEGDPPALPNHVVLYNGKAFAELQTTRSIIRDDGSVDMIPLRSSVGGDFNATELAYYWTPEKDIAERYRTWAALRNPSNDTCILQIQVSRTFLDNMASEEIWFSDYRDHWKEFVWCCRMTEEPPRHLEYLLNAELIRGHICTGHTNAIFPLQRVENISRDNLLRCRSTGLPASQWVFKLSTGSRLATEIRGKVHFNIFAAIK</sequence>
<dbReference type="RefSeq" id="XP_024706222.1">
    <property type="nucleotide sequence ID" value="XM_024847615.1"/>
</dbReference>
<dbReference type="EMBL" id="MSFO01000003">
    <property type="protein sequence ID" value="PLB50920.1"/>
    <property type="molecule type" value="Genomic_DNA"/>
</dbReference>
<dbReference type="GeneID" id="36555314"/>
<accession>A0A2I2GDI4</accession>
<evidence type="ECO:0000313" key="1">
    <source>
        <dbReference type="EMBL" id="PLB50920.1"/>
    </source>
</evidence>
<protein>
    <submittedName>
        <fullName evidence="1">Uncharacterized protein</fullName>
    </submittedName>
</protein>
<dbReference type="AlphaFoldDB" id="A0A2I2GDI4"/>
<comment type="caution">
    <text evidence="1">The sequence shown here is derived from an EMBL/GenBank/DDBJ whole genome shotgun (WGS) entry which is preliminary data.</text>
</comment>
<organism evidence="1 2">
    <name type="scientific">Aspergillus steynii IBT 23096</name>
    <dbReference type="NCBI Taxonomy" id="1392250"/>
    <lineage>
        <taxon>Eukaryota</taxon>
        <taxon>Fungi</taxon>
        <taxon>Dikarya</taxon>
        <taxon>Ascomycota</taxon>
        <taxon>Pezizomycotina</taxon>
        <taxon>Eurotiomycetes</taxon>
        <taxon>Eurotiomycetidae</taxon>
        <taxon>Eurotiales</taxon>
        <taxon>Aspergillaceae</taxon>
        <taxon>Aspergillus</taxon>
        <taxon>Aspergillus subgen. Circumdati</taxon>
    </lineage>
</organism>
<dbReference type="OrthoDB" id="4505924at2759"/>
<evidence type="ECO:0000313" key="2">
    <source>
        <dbReference type="Proteomes" id="UP000234275"/>
    </source>
</evidence>
<name>A0A2I2GDI4_9EURO</name>
<dbReference type="STRING" id="1392250.A0A2I2GDI4"/>
<dbReference type="Proteomes" id="UP000234275">
    <property type="component" value="Unassembled WGS sequence"/>
</dbReference>